<dbReference type="Gramene" id="ONK68380">
    <property type="protein sequence ID" value="ONK68380"/>
    <property type="gene ID" value="A4U43_C05F10820"/>
</dbReference>
<organism evidence="1 2">
    <name type="scientific">Asparagus officinalis</name>
    <name type="common">Garden asparagus</name>
    <dbReference type="NCBI Taxonomy" id="4686"/>
    <lineage>
        <taxon>Eukaryota</taxon>
        <taxon>Viridiplantae</taxon>
        <taxon>Streptophyta</taxon>
        <taxon>Embryophyta</taxon>
        <taxon>Tracheophyta</taxon>
        <taxon>Spermatophyta</taxon>
        <taxon>Magnoliopsida</taxon>
        <taxon>Liliopsida</taxon>
        <taxon>Asparagales</taxon>
        <taxon>Asparagaceae</taxon>
        <taxon>Asparagoideae</taxon>
        <taxon>Asparagus</taxon>
    </lineage>
</organism>
<evidence type="ECO:0000313" key="1">
    <source>
        <dbReference type="EMBL" id="ONK68380.1"/>
    </source>
</evidence>
<accession>A0A5P1EW77</accession>
<dbReference type="Proteomes" id="UP000243459">
    <property type="component" value="Chromosome 5"/>
</dbReference>
<gene>
    <name evidence="1" type="ORF">A4U43_C05F10820</name>
</gene>
<reference evidence="2" key="1">
    <citation type="journal article" date="2017" name="Nat. Commun.">
        <title>The asparagus genome sheds light on the origin and evolution of a young Y chromosome.</title>
        <authorList>
            <person name="Harkess A."/>
            <person name="Zhou J."/>
            <person name="Xu C."/>
            <person name="Bowers J.E."/>
            <person name="Van der Hulst R."/>
            <person name="Ayyampalayam S."/>
            <person name="Mercati F."/>
            <person name="Riccardi P."/>
            <person name="McKain M.R."/>
            <person name="Kakrana A."/>
            <person name="Tang H."/>
            <person name="Ray J."/>
            <person name="Groenendijk J."/>
            <person name="Arikit S."/>
            <person name="Mathioni S.M."/>
            <person name="Nakano M."/>
            <person name="Shan H."/>
            <person name="Telgmann-Rauber A."/>
            <person name="Kanno A."/>
            <person name="Yue Z."/>
            <person name="Chen H."/>
            <person name="Li W."/>
            <person name="Chen Y."/>
            <person name="Xu X."/>
            <person name="Zhang Y."/>
            <person name="Luo S."/>
            <person name="Chen H."/>
            <person name="Gao J."/>
            <person name="Mao Z."/>
            <person name="Pires J.C."/>
            <person name="Luo M."/>
            <person name="Kudrna D."/>
            <person name="Wing R.A."/>
            <person name="Meyers B.C."/>
            <person name="Yi K."/>
            <person name="Kong H."/>
            <person name="Lavrijsen P."/>
            <person name="Sunseri F."/>
            <person name="Falavigna A."/>
            <person name="Ye Y."/>
            <person name="Leebens-Mack J.H."/>
            <person name="Chen G."/>
        </authorList>
    </citation>
    <scope>NUCLEOTIDE SEQUENCE [LARGE SCALE GENOMIC DNA]</scope>
    <source>
        <strain evidence="2">cv. DH0086</strain>
    </source>
</reference>
<proteinExistence type="predicted"/>
<dbReference type="EMBL" id="CM007385">
    <property type="protein sequence ID" value="ONK68380.1"/>
    <property type="molecule type" value="Genomic_DNA"/>
</dbReference>
<sequence length="118" mass="13704">MREGHPSAIADQLVRGRSRIQSRLLKKRELRLKLLLMREGHPSAIADQLVASLRAGRGVNSEWAVEMLNPRTFEIDTLKRELDKNNRKDGRLDEALRERDYAMLQVKAEKQEAMEVKR</sequence>
<dbReference type="AlphaFoldDB" id="A0A5P1EW77"/>
<evidence type="ECO:0000313" key="2">
    <source>
        <dbReference type="Proteomes" id="UP000243459"/>
    </source>
</evidence>
<keyword evidence="2" id="KW-1185">Reference proteome</keyword>
<protein>
    <submittedName>
        <fullName evidence="1">Uncharacterized protein</fullName>
    </submittedName>
</protein>
<name>A0A5P1EW77_ASPOF</name>